<evidence type="ECO:0000313" key="1">
    <source>
        <dbReference type="EMBL" id="NOJ25193.1"/>
    </source>
</evidence>
<dbReference type="RefSeq" id="WP_171353689.1">
    <property type="nucleotide sequence ID" value="NZ_VTXP01000015.1"/>
</dbReference>
<reference evidence="1 2" key="1">
    <citation type="submission" date="2019-09" db="EMBL/GenBank/DDBJ databases">
        <title>Draft genome sequencing and comparative genomics of hatchery-associated Vibrios.</title>
        <authorList>
            <person name="Kehlet-Delgado H."/>
            <person name="Mueller R.S."/>
        </authorList>
    </citation>
    <scope>NUCLEOTIDE SEQUENCE [LARGE SCALE GENOMIC DNA]</scope>
    <source>
        <strain evidence="1 2">09-121-3</strain>
    </source>
</reference>
<name>A0AAP7DEI3_9VIBR</name>
<proteinExistence type="predicted"/>
<dbReference type="Proteomes" id="UP000576645">
    <property type="component" value="Unassembled WGS sequence"/>
</dbReference>
<gene>
    <name evidence="1" type="ORF">F0238_20940</name>
</gene>
<accession>A0AAP7DEI3</accession>
<organism evidence="1 2">
    <name type="scientific">Vibrio coralliilyticus</name>
    <dbReference type="NCBI Taxonomy" id="190893"/>
    <lineage>
        <taxon>Bacteria</taxon>
        <taxon>Pseudomonadati</taxon>
        <taxon>Pseudomonadota</taxon>
        <taxon>Gammaproteobacteria</taxon>
        <taxon>Vibrionales</taxon>
        <taxon>Vibrionaceae</taxon>
        <taxon>Vibrio</taxon>
    </lineage>
</organism>
<comment type="caution">
    <text evidence="1">The sequence shown here is derived from an EMBL/GenBank/DDBJ whole genome shotgun (WGS) entry which is preliminary data.</text>
</comment>
<sequence length="132" mass="15200">MQNALKQVLTLSEGTFKKLISRSYYNNLVFVGSDESSEYINQVRSELSSFIQNNSKSFNSWFDAFGAFMAHKRKTVGADMYQHCLAHAEQSSNLPSDFEIEIFGKKEVFKLQQVECFLSNKQHFELSKFISC</sequence>
<dbReference type="EMBL" id="VTXP01000015">
    <property type="protein sequence ID" value="NOJ25193.1"/>
    <property type="molecule type" value="Genomic_DNA"/>
</dbReference>
<evidence type="ECO:0000313" key="2">
    <source>
        <dbReference type="Proteomes" id="UP000576645"/>
    </source>
</evidence>
<dbReference type="AlphaFoldDB" id="A0AAP7DEI3"/>
<protein>
    <submittedName>
        <fullName evidence="1">Uncharacterized protein</fullName>
    </submittedName>
</protein>